<dbReference type="GO" id="GO:0003677">
    <property type="term" value="F:DNA binding"/>
    <property type="evidence" value="ECO:0007669"/>
    <property type="project" value="InterPro"/>
</dbReference>
<keyword evidence="2" id="KW-0229">DNA integration</keyword>
<evidence type="ECO:0000256" key="2">
    <source>
        <dbReference type="ARBA" id="ARBA00022908"/>
    </source>
</evidence>
<feature type="domain" description="Integrase DNA-binding" evidence="3">
    <location>
        <begin position="28"/>
        <end position="92"/>
    </location>
</feature>
<dbReference type="PANTHER" id="PTHR30629">
    <property type="entry name" value="PROPHAGE INTEGRASE"/>
    <property type="match status" value="1"/>
</dbReference>
<dbReference type="KEGG" id="rbu:PG1C_07005"/>
<gene>
    <name evidence="4" type="ORF">PG1C_07005</name>
</gene>
<dbReference type="InterPro" id="IPR011010">
    <property type="entry name" value="DNA_brk_join_enz"/>
</dbReference>
<comment type="similarity">
    <text evidence="1">Belongs to the 'phage' integrase family.</text>
</comment>
<name>A0A0C5J9C3_9PROT</name>
<dbReference type="GO" id="GO:0015074">
    <property type="term" value="P:DNA integration"/>
    <property type="evidence" value="ECO:0007669"/>
    <property type="project" value="UniProtKB-KW"/>
</dbReference>
<evidence type="ECO:0000313" key="4">
    <source>
        <dbReference type="EMBL" id="AJP48279.1"/>
    </source>
</evidence>
<dbReference type="Pfam" id="PF13356">
    <property type="entry name" value="Arm-DNA-bind_3"/>
    <property type="match status" value="1"/>
</dbReference>
<dbReference type="AlphaFoldDB" id="A0A0C5J9C3"/>
<dbReference type="Proteomes" id="UP000061603">
    <property type="component" value="Chromosome"/>
</dbReference>
<proteinExistence type="inferred from homology"/>
<dbReference type="InterPro" id="IPR038488">
    <property type="entry name" value="Integrase_DNA-bd_sf"/>
</dbReference>
<protein>
    <recommendedName>
        <fullName evidence="3">Integrase DNA-binding domain-containing protein</fullName>
    </recommendedName>
</protein>
<dbReference type="InterPro" id="IPR050808">
    <property type="entry name" value="Phage_Integrase"/>
</dbReference>
<keyword evidence="5" id="KW-1185">Reference proteome</keyword>
<dbReference type="PATRIC" id="fig|1565605.3.peg.1475"/>
<organism evidence="4 5">
    <name type="scientific">Rugosibacter aromaticivorans</name>
    <dbReference type="NCBI Taxonomy" id="1565605"/>
    <lineage>
        <taxon>Bacteria</taxon>
        <taxon>Pseudomonadati</taxon>
        <taxon>Pseudomonadota</taxon>
        <taxon>Betaproteobacteria</taxon>
        <taxon>Nitrosomonadales</taxon>
        <taxon>Sterolibacteriaceae</taxon>
        <taxon>Rugosibacter</taxon>
    </lineage>
</organism>
<dbReference type="InterPro" id="IPR025166">
    <property type="entry name" value="Integrase_DNA_bind_dom"/>
</dbReference>
<dbReference type="STRING" id="1565605.PG1C_07005"/>
<evidence type="ECO:0000256" key="1">
    <source>
        <dbReference type="ARBA" id="ARBA00008857"/>
    </source>
</evidence>
<dbReference type="PANTHER" id="PTHR30629:SF6">
    <property type="entry name" value="PROPHAGE INTEGRASE INTA-RELATED"/>
    <property type="match status" value="1"/>
</dbReference>
<accession>A0A0C5J9C3</accession>
<dbReference type="HOGENOM" id="CLU_1480895_0_0_4"/>
<dbReference type="RefSeq" id="WP_202636814.1">
    <property type="nucleotide sequence ID" value="NZ_CP010554.1"/>
</dbReference>
<sequence>MQRENFTADRVAKFYCEPGKKQSIFYDAKTPGLGLRVTAAGVKSYIFETRLRGKTLRMTIGDVRTWSIGKAQDEAARLKVQTDQGTDNQHNKALAAAALPALSLHGLRRSFGTLSEWVEVPAGIVAQIMGHKPSAIAEKHYIQRELDLLHLWHVKIEAWILEQAGIEFVPVQAGLRVVHSQQ</sequence>
<dbReference type="Gene3D" id="3.30.160.390">
    <property type="entry name" value="Integrase, DNA-binding domain"/>
    <property type="match status" value="1"/>
</dbReference>
<evidence type="ECO:0000259" key="3">
    <source>
        <dbReference type="Pfam" id="PF13356"/>
    </source>
</evidence>
<evidence type="ECO:0000313" key="5">
    <source>
        <dbReference type="Proteomes" id="UP000061603"/>
    </source>
</evidence>
<dbReference type="EMBL" id="CP010554">
    <property type="protein sequence ID" value="AJP48279.1"/>
    <property type="molecule type" value="Genomic_DNA"/>
</dbReference>
<reference evidence="4 5" key="1">
    <citation type="journal article" date="2015" name="Genome Announc.">
        <title>Complete Genome Sequence of a Novel Bacterium within the Family Rhodocyclaceae That Degrades Polycyclic Aromatic Hydrocarbons.</title>
        <authorList>
            <person name="Singleton D.R."/>
            <person name="Dickey A.N."/>
            <person name="Scholl E.H."/>
            <person name="Wright F.A."/>
            <person name="Aitken M.D."/>
        </authorList>
    </citation>
    <scope>NUCLEOTIDE SEQUENCE [LARGE SCALE GENOMIC DNA]</scope>
    <source>
        <strain evidence="5">PG1-Ca6</strain>
    </source>
</reference>
<dbReference type="SUPFAM" id="SSF56349">
    <property type="entry name" value="DNA breaking-rejoining enzymes"/>
    <property type="match status" value="1"/>
</dbReference>